<dbReference type="Proteomes" id="UP000273022">
    <property type="component" value="Unassembled WGS sequence"/>
</dbReference>
<dbReference type="OrthoDB" id="9781543at2"/>
<evidence type="ECO:0000313" key="4">
    <source>
        <dbReference type="EMBL" id="RJY15022.1"/>
    </source>
</evidence>
<dbReference type="PROSITE" id="PS51352">
    <property type="entry name" value="THIOREDOXIN_2"/>
    <property type="match status" value="1"/>
</dbReference>
<comment type="caution">
    <text evidence="4">The sequence shown here is derived from an EMBL/GenBank/DDBJ whole genome shotgun (WGS) entry which is preliminary data.</text>
</comment>
<dbReference type="PANTHER" id="PTHR43110:SF1">
    <property type="entry name" value="THIOL PEROXIDASE"/>
    <property type="match status" value="1"/>
</dbReference>
<accession>A0A3A6UCH5</accession>
<keyword evidence="1" id="KW-1015">Disulfide bond</keyword>
<feature type="domain" description="Thioredoxin" evidence="3">
    <location>
        <begin position="51"/>
        <end position="201"/>
    </location>
</feature>
<evidence type="ECO:0000256" key="2">
    <source>
        <dbReference type="ARBA" id="ARBA00023284"/>
    </source>
</evidence>
<keyword evidence="4" id="KW-0575">Peroxidase</keyword>
<evidence type="ECO:0000259" key="3">
    <source>
        <dbReference type="PROSITE" id="PS51352"/>
    </source>
</evidence>
<keyword evidence="4" id="KW-0560">Oxidoreductase</keyword>
<dbReference type="InterPro" id="IPR036249">
    <property type="entry name" value="Thioredoxin-like_sf"/>
</dbReference>
<keyword evidence="2" id="KW-0676">Redox-active center</keyword>
<dbReference type="InterPro" id="IPR013766">
    <property type="entry name" value="Thioredoxin_domain"/>
</dbReference>
<sequence>MASAESWKVSLKLMSFALIIFSSSLQSKEFQNSSIWVNVSGQERSLIGALPKLYELAPAFIAKDLQSNSIDLTDFKGRTVLVNSVPSLNTGVCRLQGKQFNDEISHLSNDVTMLTISTETSFLQSRACYSDNADNIVILSDSVWHDFSKNYGLLIEGTDLLARAIMVINKKGQLEYRQVMDDVIKEPDYADALIALKRINREDF</sequence>
<dbReference type="InterPro" id="IPR013740">
    <property type="entry name" value="Redoxin"/>
</dbReference>
<evidence type="ECO:0000313" key="5">
    <source>
        <dbReference type="Proteomes" id="UP000273022"/>
    </source>
</evidence>
<dbReference type="AlphaFoldDB" id="A0A3A6UCH5"/>
<keyword evidence="5" id="KW-1185">Reference proteome</keyword>
<dbReference type="Pfam" id="PF08534">
    <property type="entry name" value="Redoxin"/>
    <property type="match status" value="1"/>
</dbReference>
<dbReference type="InterPro" id="IPR050455">
    <property type="entry name" value="Tpx_Peroxidase_subfamily"/>
</dbReference>
<protein>
    <submittedName>
        <fullName evidence="4">Thiol peroxidase</fullName>
    </submittedName>
</protein>
<dbReference type="GO" id="GO:0004601">
    <property type="term" value="F:peroxidase activity"/>
    <property type="evidence" value="ECO:0007669"/>
    <property type="project" value="UniProtKB-KW"/>
</dbReference>
<dbReference type="RefSeq" id="WP_121853548.1">
    <property type="nucleotide sequence ID" value="NZ_CP037952.1"/>
</dbReference>
<dbReference type="Gene3D" id="3.40.30.10">
    <property type="entry name" value="Glutaredoxin"/>
    <property type="match status" value="1"/>
</dbReference>
<dbReference type="EMBL" id="QYYH01000056">
    <property type="protein sequence ID" value="RJY15022.1"/>
    <property type="molecule type" value="Genomic_DNA"/>
</dbReference>
<name>A0A3A6UCH5_9GAMM</name>
<dbReference type="SUPFAM" id="SSF52833">
    <property type="entry name" value="Thioredoxin-like"/>
    <property type="match status" value="1"/>
</dbReference>
<evidence type="ECO:0000256" key="1">
    <source>
        <dbReference type="ARBA" id="ARBA00023157"/>
    </source>
</evidence>
<reference evidence="4 5" key="1">
    <citation type="submission" date="2018-09" db="EMBL/GenBank/DDBJ databases">
        <title>Phylogeny of the Shewanellaceae, and recommendation for two new genera, Pseudoshewanella and Parashewanella.</title>
        <authorList>
            <person name="Wang G."/>
        </authorList>
    </citation>
    <scope>NUCLEOTIDE SEQUENCE [LARGE SCALE GENOMIC DNA]</scope>
    <source>
        <strain evidence="4 5">KCTC 22492</strain>
    </source>
</reference>
<dbReference type="PANTHER" id="PTHR43110">
    <property type="entry name" value="THIOL PEROXIDASE"/>
    <property type="match status" value="1"/>
</dbReference>
<proteinExistence type="predicted"/>
<organism evidence="4 5">
    <name type="scientific">Parashewanella spongiae</name>
    <dbReference type="NCBI Taxonomy" id="342950"/>
    <lineage>
        <taxon>Bacteria</taxon>
        <taxon>Pseudomonadati</taxon>
        <taxon>Pseudomonadota</taxon>
        <taxon>Gammaproteobacteria</taxon>
        <taxon>Alteromonadales</taxon>
        <taxon>Shewanellaceae</taxon>
        <taxon>Parashewanella</taxon>
    </lineage>
</organism>
<gene>
    <name evidence="4" type="ORF">D5R81_10250</name>
</gene>